<feature type="signal peptide" evidence="3">
    <location>
        <begin position="1"/>
        <end position="16"/>
    </location>
</feature>
<gene>
    <name evidence="4" type="ORF">PMAYCL1PPCAC_33276</name>
</gene>
<keyword evidence="2" id="KW-0812">Transmembrane</keyword>
<dbReference type="AlphaFoldDB" id="A0AAN5DGF6"/>
<feature type="region of interest" description="Disordered" evidence="1">
    <location>
        <begin position="210"/>
        <end position="230"/>
    </location>
</feature>
<organism evidence="4 5">
    <name type="scientific">Pristionchus mayeri</name>
    <dbReference type="NCBI Taxonomy" id="1317129"/>
    <lineage>
        <taxon>Eukaryota</taxon>
        <taxon>Metazoa</taxon>
        <taxon>Ecdysozoa</taxon>
        <taxon>Nematoda</taxon>
        <taxon>Chromadorea</taxon>
        <taxon>Rhabditida</taxon>
        <taxon>Rhabditina</taxon>
        <taxon>Diplogasteromorpha</taxon>
        <taxon>Diplogasteroidea</taxon>
        <taxon>Neodiplogasteridae</taxon>
        <taxon>Pristionchus</taxon>
    </lineage>
</organism>
<dbReference type="Proteomes" id="UP001328107">
    <property type="component" value="Unassembled WGS sequence"/>
</dbReference>
<sequence>MLFPLLLLLTPADVESECKGTDCKYQCNQGIGSVSPHSFVSSARSVFSSPCSCNEGWNEIFCSQPDIYSRAVPASAHTPSVCICRKQLDSNLRCEQFLTRCYRRAEGGCKCCFRQVEEFCDHVECRDDHPQFHDANTTCACFPRPSDYPMEICEEFGEENLPPSGYRLYVLGFSVSAFVLLAAVVVILCVVSFLTMGCLVVTSKRRRHAREERERTQVERNGPEAEAFLR</sequence>
<dbReference type="EMBL" id="BTRK01000006">
    <property type="protein sequence ID" value="GMR63081.1"/>
    <property type="molecule type" value="Genomic_DNA"/>
</dbReference>
<evidence type="ECO:0000256" key="3">
    <source>
        <dbReference type="SAM" id="SignalP"/>
    </source>
</evidence>
<proteinExistence type="predicted"/>
<reference evidence="5" key="1">
    <citation type="submission" date="2022-10" db="EMBL/GenBank/DDBJ databases">
        <title>Genome assembly of Pristionchus species.</title>
        <authorList>
            <person name="Yoshida K."/>
            <person name="Sommer R.J."/>
        </authorList>
    </citation>
    <scope>NUCLEOTIDE SEQUENCE [LARGE SCALE GENOMIC DNA]</scope>
    <source>
        <strain evidence="5">RS5460</strain>
    </source>
</reference>
<comment type="caution">
    <text evidence="4">The sequence shown here is derived from an EMBL/GenBank/DDBJ whole genome shotgun (WGS) entry which is preliminary data.</text>
</comment>
<keyword evidence="2" id="KW-0472">Membrane</keyword>
<evidence type="ECO:0000256" key="2">
    <source>
        <dbReference type="SAM" id="Phobius"/>
    </source>
</evidence>
<evidence type="ECO:0000256" key="1">
    <source>
        <dbReference type="SAM" id="MobiDB-lite"/>
    </source>
</evidence>
<evidence type="ECO:0000313" key="5">
    <source>
        <dbReference type="Proteomes" id="UP001328107"/>
    </source>
</evidence>
<feature type="chain" id="PRO_5042940126" evidence="3">
    <location>
        <begin position="17"/>
        <end position="230"/>
    </location>
</feature>
<keyword evidence="2" id="KW-1133">Transmembrane helix</keyword>
<evidence type="ECO:0000313" key="4">
    <source>
        <dbReference type="EMBL" id="GMR63081.1"/>
    </source>
</evidence>
<keyword evidence="3" id="KW-0732">Signal</keyword>
<keyword evidence="5" id="KW-1185">Reference proteome</keyword>
<feature type="transmembrane region" description="Helical" evidence="2">
    <location>
        <begin position="168"/>
        <end position="201"/>
    </location>
</feature>
<protein>
    <submittedName>
        <fullName evidence="4">Uncharacterized protein</fullName>
    </submittedName>
</protein>
<name>A0AAN5DGF6_9BILA</name>
<accession>A0AAN5DGF6</accession>